<accession>A0AAQ3S0X4</accession>
<dbReference type="EMBL" id="CP144697">
    <property type="protein sequence ID" value="WVZ15189.1"/>
    <property type="molecule type" value="Genomic_DNA"/>
</dbReference>
<evidence type="ECO:0000313" key="3">
    <source>
        <dbReference type="Proteomes" id="UP001374535"/>
    </source>
</evidence>
<proteinExistence type="predicted"/>
<protein>
    <submittedName>
        <fullName evidence="2">Uncharacterized protein</fullName>
    </submittedName>
</protein>
<reference evidence="2 3" key="1">
    <citation type="journal article" date="2023" name="Life. Sci Alliance">
        <title>Evolutionary insights into 3D genome organization and epigenetic landscape of Vigna mungo.</title>
        <authorList>
            <person name="Junaid A."/>
            <person name="Singh B."/>
            <person name="Bhatia S."/>
        </authorList>
    </citation>
    <scope>NUCLEOTIDE SEQUENCE [LARGE SCALE GENOMIC DNA]</scope>
    <source>
        <strain evidence="2">Urdbean</strain>
    </source>
</reference>
<organism evidence="2 3">
    <name type="scientific">Vigna mungo</name>
    <name type="common">Black gram</name>
    <name type="synonym">Phaseolus mungo</name>
    <dbReference type="NCBI Taxonomy" id="3915"/>
    <lineage>
        <taxon>Eukaryota</taxon>
        <taxon>Viridiplantae</taxon>
        <taxon>Streptophyta</taxon>
        <taxon>Embryophyta</taxon>
        <taxon>Tracheophyta</taxon>
        <taxon>Spermatophyta</taxon>
        <taxon>Magnoliopsida</taxon>
        <taxon>eudicotyledons</taxon>
        <taxon>Gunneridae</taxon>
        <taxon>Pentapetalae</taxon>
        <taxon>rosids</taxon>
        <taxon>fabids</taxon>
        <taxon>Fabales</taxon>
        <taxon>Fabaceae</taxon>
        <taxon>Papilionoideae</taxon>
        <taxon>50 kb inversion clade</taxon>
        <taxon>NPAAA clade</taxon>
        <taxon>indigoferoid/millettioid clade</taxon>
        <taxon>Phaseoleae</taxon>
        <taxon>Vigna</taxon>
    </lineage>
</organism>
<evidence type="ECO:0000256" key="1">
    <source>
        <dbReference type="SAM" id="MobiDB-lite"/>
    </source>
</evidence>
<gene>
    <name evidence="2" type="ORF">V8G54_012755</name>
</gene>
<evidence type="ECO:0000313" key="2">
    <source>
        <dbReference type="EMBL" id="WVZ15189.1"/>
    </source>
</evidence>
<keyword evidence="3" id="KW-1185">Reference proteome</keyword>
<name>A0AAQ3S0X4_VIGMU</name>
<dbReference type="AlphaFoldDB" id="A0AAQ3S0X4"/>
<feature type="region of interest" description="Disordered" evidence="1">
    <location>
        <begin position="205"/>
        <end position="226"/>
    </location>
</feature>
<dbReference type="Proteomes" id="UP001374535">
    <property type="component" value="Chromosome 4"/>
</dbReference>
<sequence length="255" mass="28175">MEFGQDNIVLPPPSSPCTGFAIKAYADEAPVQTRGKKIYDYASVPSELRETEAVEAEAKIPYFFLCPFSCHNKHKAVAHDKVVVAPGGRVLANKEEDKGISFSVSGLVAHEILEGEILELPHRFGCSREKKGKRGRGRSSGVGRRKWYTIVEVINTTSVLCSAEAIHMYMPRFCSPPRHISSLHRDSPPSANIHRMIIAKDKQNGNRETQQLPHEVSPLSLTLGQGKTPRLGPPAILTTCLTILYLRIGDHRMLG</sequence>